<dbReference type="PANTHER" id="PTHR43135">
    <property type="entry name" value="ALPHA-D-RIBOSE 1-METHYLPHOSPHONATE 5-TRIPHOSPHATE DIPHOSPHATASE"/>
    <property type="match status" value="1"/>
</dbReference>
<evidence type="ECO:0000259" key="2">
    <source>
        <dbReference type="Pfam" id="PF01979"/>
    </source>
</evidence>
<dbReference type="Gene3D" id="3.20.20.140">
    <property type="entry name" value="Metal-dependent hydrolases"/>
    <property type="match status" value="1"/>
</dbReference>
<name>A0A2P8QFD0_9ACTN</name>
<dbReference type="Proteomes" id="UP000240429">
    <property type="component" value="Unassembled WGS sequence"/>
</dbReference>
<organism evidence="3 4">
    <name type="scientific">Streptomyces dioscori</name>
    <dbReference type="NCBI Taxonomy" id="2109333"/>
    <lineage>
        <taxon>Bacteria</taxon>
        <taxon>Bacillati</taxon>
        <taxon>Actinomycetota</taxon>
        <taxon>Actinomycetes</taxon>
        <taxon>Kitasatosporales</taxon>
        <taxon>Streptomycetaceae</taxon>
        <taxon>Streptomyces</taxon>
        <taxon>Streptomyces aurantiacus group</taxon>
    </lineage>
</organism>
<dbReference type="AlphaFoldDB" id="A0A2P8QFD0"/>
<dbReference type="PANTHER" id="PTHR43135:SF3">
    <property type="entry name" value="ALPHA-D-RIBOSE 1-METHYLPHOSPHONATE 5-TRIPHOSPHATE DIPHOSPHATASE"/>
    <property type="match status" value="1"/>
</dbReference>
<evidence type="ECO:0000313" key="3">
    <source>
        <dbReference type="EMBL" id="PSM44960.1"/>
    </source>
</evidence>
<comment type="caution">
    <text evidence="3">The sequence shown here is derived from an EMBL/GenBank/DDBJ whole genome shotgun (WGS) entry which is preliminary data.</text>
</comment>
<dbReference type="OrthoDB" id="3514520at2"/>
<gene>
    <name evidence="3" type="ORF">C6Y14_02345</name>
</gene>
<feature type="compositionally biased region" description="Basic and acidic residues" evidence="1">
    <location>
        <begin position="1"/>
        <end position="11"/>
    </location>
</feature>
<proteinExistence type="predicted"/>
<dbReference type="InterPro" id="IPR032466">
    <property type="entry name" value="Metal_Hydrolase"/>
</dbReference>
<dbReference type="EMBL" id="PYBJ01000001">
    <property type="protein sequence ID" value="PSM44960.1"/>
    <property type="molecule type" value="Genomic_DNA"/>
</dbReference>
<reference evidence="3 4" key="1">
    <citation type="submission" date="2018-03" db="EMBL/GenBank/DDBJ databases">
        <title>Streptomyces dioscori sp. nov., a novel endophytic actinobacterium isolated from bulbil of Dioscorea bulbifera L.</title>
        <authorList>
            <person name="Zhikuan W."/>
        </authorList>
    </citation>
    <scope>NUCLEOTIDE SEQUENCE [LARGE SCALE GENOMIC DNA]</scope>
    <source>
        <strain evidence="3 4">A217</strain>
    </source>
</reference>
<keyword evidence="3" id="KW-0378">Hydrolase</keyword>
<dbReference type="SUPFAM" id="SSF51338">
    <property type="entry name" value="Composite domain of metallo-dependent hydrolases"/>
    <property type="match status" value="1"/>
</dbReference>
<accession>A0A2P8QFD0</accession>
<feature type="region of interest" description="Disordered" evidence="1">
    <location>
        <begin position="1"/>
        <end position="25"/>
    </location>
</feature>
<sequence length="432" mass="46303">MSDDRTSDRTSARTSARTGNWTGDRISDGTVFTGVRVFDGTGRDPFPAEVLVEGERITAVASRIPATGRAGARIVDGGGGTLIPGLVDSHTHLGFGSTVEHRSRRRDEPDEEKALLVAHAGRVLLDQGFTSAYSGGNRLPRTETAARKAFDEGWMPGPRFKAASWEGTAGMVEPGVYDFPGIEGRASDPESVSRFVGEMADLGVDIVKLSLSGESAVVQGTSRIVQFTEEEVAAAAAAARERGVWLTAHAHAAESIKMAVRHGIRAVYHCTFADEEALDLLEAARDRLFVAPTPGIIHANLHEADSEPEPGMEVEATHKAVREVVPELVRRGIRVVPGGDYGFAWNPVGRNARDLQLFVDWFGFTPAEALRAATGYGGQVMGMGDELGLIREGFLADLVLVDGDPLADISILQDRHRLLAIMKNGSLYKAPA</sequence>
<dbReference type="InterPro" id="IPR051781">
    <property type="entry name" value="Metallo-dep_Hydrolase"/>
</dbReference>
<dbReference type="InterPro" id="IPR006680">
    <property type="entry name" value="Amidohydro-rel"/>
</dbReference>
<keyword evidence="4" id="KW-1185">Reference proteome</keyword>
<evidence type="ECO:0000256" key="1">
    <source>
        <dbReference type="SAM" id="MobiDB-lite"/>
    </source>
</evidence>
<dbReference type="Gene3D" id="2.30.40.10">
    <property type="entry name" value="Urease, subunit C, domain 1"/>
    <property type="match status" value="1"/>
</dbReference>
<protein>
    <submittedName>
        <fullName evidence="3">Amidohydrolase</fullName>
    </submittedName>
</protein>
<dbReference type="GO" id="GO:0016810">
    <property type="term" value="F:hydrolase activity, acting on carbon-nitrogen (but not peptide) bonds"/>
    <property type="evidence" value="ECO:0007669"/>
    <property type="project" value="InterPro"/>
</dbReference>
<dbReference type="SUPFAM" id="SSF51556">
    <property type="entry name" value="Metallo-dependent hydrolases"/>
    <property type="match status" value="1"/>
</dbReference>
<dbReference type="Pfam" id="PF01979">
    <property type="entry name" value="Amidohydro_1"/>
    <property type="match status" value="1"/>
</dbReference>
<dbReference type="RefSeq" id="WP_107014715.1">
    <property type="nucleotide sequence ID" value="NZ_KZ679038.1"/>
</dbReference>
<evidence type="ECO:0000313" key="4">
    <source>
        <dbReference type="Proteomes" id="UP000240429"/>
    </source>
</evidence>
<feature type="domain" description="Amidohydrolase-related" evidence="2">
    <location>
        <begin position="81"/>
        <end position="425"/>
    </location>
</feature>
<feature type="compositionally biased region" description="Polar residues" evidence="1">
    <location>
        <begin position="12"/>
        <end position="21"/>
    </location>
</feature>
<dbReference type="InterPro" id="IPR011059">
    <property type="entry name" value="Metal-dep_hydrolase_composite"/>
</dbReference>